<reference evidence="2" key="1">
    <citation type="submission" date="2023-03" db="EMBL/GenBank/DDBJ databases">
        <title>Andean soil-derived lignocellulolytic bacterial consortium as a source of novel taxa and putative plastic-active enzymes.</title>
        <authorList>
            <person name="Diaz-Garcia L."/>
            <person name="Chuvochina M."/>
            <person name="Feuerriegel G."/>
            <person name="Bunk B."/>
            <person name="Sproer C."/>
            <person name="Streit W.R."/>
            <person name="Rodriguez L.M."/>
            <person name="Overmann J."/>
            <person name="Jimenez D.J."/>
        </authorList>
    </citation>
    <scope>NUCLEOTIDE SEQUENCE</scope>
    <source>
        <strain evidence="2">MAG 4610</strain>
    </source>
</reference>
<dbReference type="EMBL" id="CP119321">
    <property type="protein sequence ID" value="WEK14555.1"/>
    <property type="molecule type" value="Genomic_DNA"/>
</dbReference>
<sequence length="85" mass="9827">MNTLIAPQRPERRPFDGAVPLQHPLNDLTPRTSLPDRVALRLALALLLWSTRPARAQTPASRQRELDRIAREHAWQLRCHRLPLL</sequence>
<gene>
    <name evidence="2" type="ORF">P0Y48_04955</name>
</gene>
<protein>
    <submittedName>
        <fullName evidence="2">Uncharacterized protein</fullName>
    </submittedName>
</protein>
<feature type="region of interest" description="Disordered" evidence="1">
    <location>
        <begin position="1"/>
        <end position="24"/>
    </location>
</feature>
<name>A0AAJ6B3T4_9MICO</name>
<dbReference type="Proteomes" id="UP001213972">
    <property type="component" value="Chromosome"/>
</dbReference>
<proteinExistence type="predicted"/>
<evidence type="ECO:0000313" key="2">
    <source>
        <dbReference type="EMBL" id="WEK14555.1"/>
    </source>
</evidence>
<organism evidence="2 3">
    <name type="scientific">Candidatus Microbacterium phytovorans</name>
    <dbReference type="NCBI Taxonomy" id="3121374"/>
    <lineage>
        <taxon>Bacteria</taxon>
        <taxon>Bacillati</taxon>
        <taxon>Actinomycetota</taxon>
        <taxon>Actinomycetes</taxon>
        <taxon>Micrococcales</taxon>
        <taxon>Microbacteriaceae</taxon>
        <taxon>Microbacterium</taxon>
    </lineage>
</organism>
<dbReference type="AlphaFoldDB" id="A0AAJ6B3T4"/>
<evidence type="ECO:0000313" key="3">
    <source>
        <dbReference type="Proteomes" id="UP001213972"/>
    </source>
</evidence>
<accession>A0AAJ6B3T4</accession>
<evidence type="ECO:0000256" key="1">
    <source>
        <dbReference type="SAM" id="MobiDB-lite"/>
    </source>
</evidence>